<protein>
    <submittedName>
        <fullName evidence="1">Uncharacterized protein</fullName>
    </submittedName>
</protein>
<name>A0A2P6N8U5_9EUKA</name>
<accession>A0A2P6N8U5</accession>
<dbReference type="Proteomes" id="UP000241769">
    <property type="component" value="Unassembled WGS sequence"/>
</dbReference>
<dbReference type="InParanoid" id="A0A2P6N8U5"/>
<dbReference type="EMBL" id="MDYQ01000152">
    <property type="protein sequence ID" value="PRP80360.1"/>
    <property type="molecule type" value="Genomic_DNA"/>
</dbReference>
<comment type="caution">
    <text evidence="1">The sequence shown here is derived from an EMBL/GenBank/DDBJ whole genome shotgun (WGS) entry which is preliminary data.</text>
</comment>
<keyword evidence="2" id="KW-1185">Reference proteome</keyword>
<evidence type="ECO:0000313" key="1">
    <source>
        <dbReference type="EMBL" id="PRP80360.1"/>
    </source>
</evidence>
<sequence>MKNRKVRETSDRAGNIRSEAAFVRLLLRINVLSRSSVFCRRMVSAGATSSLSFWSVVTCARDQNTTVMRTVLSAELSM</sequence>
<evidence type="ECO:0000313" key="2">
    <source>
        <dbReference type="Proteomes" id="UP000241769"/>
    </source>
</evidence>
<reference evidence="1 2" key="1">
    <citation type="journal article" date="2018" name="Genome Biol. Evol.">
        <title>Multiple Roots of Fruiting Body Formation in Amoebozoa.</title>
        <authorList>
            <person name="Hillmann F."/>
            <person name="Forbes G."/>
            <person name="Novohradska S."/>
            <person name="Ferling I."/>
            <person name="Riege K."/>
            <person name="Groth M."/>
            <person name="Westermann M."/>
            <person name="Marz M."/>
            <person name="Spaller T."/>
            <person name="Winckler T."/>
            <person name="Schaap P."/>
            <person name="Glockner G."/>
        </authorList>
    </citation>
    <scope>NUCLEOTIDE SEQUENCE [LARGE SCALE GENOMIC DNA]</scope>
    <source>
        <strain evidence="1 2">Jena</strain>
    </source>
</reference>
<dbReference type="AlphaFoldDB" id="A0A2P6N8U5"/>
<gene>
    <name evidence="1" type="ORF">PROFUN_11929</name>
</gene>
<organism evidence="1 2">
    <name type="scientific">Planoprotostelium fungivorum</name>
    <dbReference type="NCBI Taxonomy" id="1890364"/>
    <lineage>
        <taxon>Eukaryota</taxon>
        <taxon>Amoebozoa</taxon>
        <taxon>Evosea</taxon>
        <taxon>Variosea</taxon>
        <taxon>Cavosteliida</taxon>
        <taxon>Cavosteliaceae</taxon>
        <taxon>Planoprotostelium</taxon>
    </lineage>
</organism>
<proteinExistence type="predicted"/>